<organism evidence="3 4">
    <name type="scientific">Leptolyngbya boryana NIES-2135</name>
    <dbReference type="NCBI Taxonomy" id="1973484"/>
    <lineage>
        <taxon>Bacteria</taxon>
        <taxon>Bacillati</taxon>
        <taxon>Cyanobacteriota</taxon>
        <taxon>Cyanophyceae</taxon>
        <taxon>Leptolyngbyales</taxon>
        <taxon>Leptolyngbyaceae</taxon>
        <taxon>Leptolyngbya group</taxon>
        <taxon>Leptolyngbya</taxon>
    </lineage>
</organism>
<keyword evidence="4" id="KW-1185">Reference proteome</keyword>
<dbReference type="Proteomes" id="UP000217895">
    <property type="component" value="Chromosome"/>
</dbReference>
<dbReference type="EMBL" id="AP018203">
    <property type="protein sequence ID" value="BAY57928.1"/>
    <property type="molecule type" value="Genomic_DNA"/>
</dbReference>
<keyword evidence="1" id="KW-0175">Coiled coil</keyword>
<keyword evidence="2" id="KW-0472">Membrane</keyword>
<protein>
    <submittedName>
        <fullName evidence="3">Uncharacterized protein</fullName>
    </submittedName>
</protein>
<feature type="coiled-coil region" evidence="1">
    <location>
        <begin position="231"/>
        <end position="258"/>
    </location>
</feature>
<evidence type="ECO:0000256" key="1">
    <source>
        <dbReference type="SAM" id="Coils"/>
    </source>
</evidence>
<feature type="transmembrane region" description="Helical" evidence="2">
    <location>
        <begin position="374"/>
        <end position="397"/>
    </location>
</feature>
<proteinExistence type="predicted"/>
<name>A0A1Z4JMQ1_LEPBY</name>
<sequence>MAHLIYPHLCLFSYVLRDETQDSDERESFQKDLIAGTVYRYGRGDTEQYLITSAIEKQESQSLDNLKLLKEIVLAKTGSCDRELGRSWLVFGVLPEGEDPQNIVRSSCEILGIENLSDSADQWQGAKIFECGLENQHGIVALYSSLDEMKAIAGEALQEWLYLLQFRHKVNWAYGNTRQIKPLLSQHLFPKPSSIMSLTMQDVEVSELDLQNLTQDLKQNLTLLSQYTECLSFLEFQLETVKTNLENYRSRLSSMSAKGSHSFQKLSQFEQIGSRDVRQIERDIATLTIGLRVREKTTDTIRGLVELEQAERDRRLEAQSQKFQDSIAVLGVGVGSVAITASFAAAKLEDASIVQSVVKVVPAPMRVSPWTEGAIGVLMCSAIGILFAVLIRVWLFFGKGRKSR</sequence>
<evidence type="ECO:0000313" key="4">
    <source>
        <dbReference type="Proteomes" id="UP000217895"/>
    </source>
</evidence>
<dbReference type="AlphaFoldDB" id="A0A1Z4JMQ1"/>
<evidence type="ECO:0000256" key="2">
    <source>
        <dbReference type="SAM" id="Phobius"/>
    </source>
</evidence>
<keyword evidence="2" id="KW-1133">Transmembrane helix</keyword>
<gene>
    <name evidence="3" type="ORF">NIES2135_48010</name>
</gene>
<reference evidence="3 4" key="1">
    <citation type="submission" date="2017-06" db="EMBL/GenBank/DDBJ databases">
        <title>Genome sequencing of cyanobaciteial culture collection at National Institute for Environmental Studies (NIES).</title>
        <authorList>
            <person name="Hirose Y."/>
            <person name="Shimura Y."/>
            <person name="Fujisawa T."/>
            <person name="Nakamura Y."/>
            <person name="Kawachi M."/>
        </authorList>
    </citation>
    <scope>NUCLEOTIDE SEQUENCE [LARGE SCALE GENOMIC DNA]</scope>
    <source>
        <strain evidence="3 4">NIES-2135</strain>
    </source>
</reference>
<keyword evidence="2" id="KW-0812">Transmembrane</keyword>
<evidence type="ECO:0000313" key="3">
    <source>
        <dbReference type="EMBL" id="BAY57928.1"/>
    </source>
</evidence>
<accession>A0A1Z4JMQ1</accession>